<dbReference type="Pfam" id="PF12937">
    <property type="entry name" value="F-box-like"/>
    <property type="match status" value="1"/>
</dbReference>
<protein>
    <recommendedName>
        <fullName evidence="1">F-box domain-containing protein</fullName>
    </recommendedName>
</protein>
<proteinExistence type="predicted"/>
<evidence type="ECO:0000313" key="2">
    <source>
        <dbReference type="EMBL" id="KXN70622.1"/>
    </source>
</evidence>
<dbReference type="InterPro" id="IPR001810">
    <property type="entry name" value="F-box_dom"/>
</dbReference>
<reference evidence="2 3" key="1">
    <citation type="journal article" date="2015" name="Genome Biol. Evol.">
        <title>Phylogenomic analyses indicate that early fungi evolved digesting cell walls of algal ancestors of land plants.</title>
        <authorList>
            <person name="Chang Y."/>
            <person name="Wang S."/>
            <person name="Sekimoto S."/>
            <person name="Aerts A.L."/>
            <person name="Choi C."/>
            <person name="Clum A."/>
            <person name="LaButti K.M."/>
            <person name="Lindquist E.A."/>
            <person name="Yee Ngan C."/>
            <person name="Ohm R.A."/>
            <person name="Salamov A.A."/>
            <person name="Grigoriev I.V."/>
            <person name="Spatafora J.W."/>
            <person name="Berbee M.L."/>
        </authorList>
    </citation>
    <scope>NUCLEOTIDE SEQUENCE [LARGE SCALE GENOMIC DNA]</scope>
    <source>
        <strain evidence="2 3">NRRL 28638</strain>
    </source>
</reference>
<dbReference type="EMBL" id="KQ964497">
    <property type="protein sequence ID" value="KXN70622.1"/>
    <property type="molecule type" value="Genomic_DNA"/>
</dbReference>
<dbReference type="Gene3D" id="1.20.1280.50">
    <property type="match status" value="1"/>
</dbReference>
<evidence type="ECO:0000259" key="1">
    <source>
        <dbReference type="PROSITE" id="PS50181"/>
    </source>
</evidence>
<name>A0A137P6J2_CONC2</name>
<gene>
    <name evidence="2" type="ORF">CONCODRAFT_6787</name>
</gene>
<dbReference type="STRING" id="796925.A0A137P6J2"/>
<dbReference type="SUPFAM" id="SSF50978">
    <property type="entry name" value="WD40 repeat-like"/>
    <property type="match status" value="1"/>
</dbReference>
<dbReference type="Proteomes" id="UP000070444">
    <property type="component" value="Unassembled WGS sequence"/>
</dbReference>
<accession>A0A137P6J2</accession>
<feature type="domain" description="F-box" evidence="1">
    <location>
        <begin position="62"/>
        <end position="108"/>
    </location>
</feature>
<dbReference type="SUPFAM" id="SSF81383">
    <property type="entry name" value="F-box domain"/>
    <property type="match status" value="1"/>
</dbReference>
<organism evidence="2 3">
    <name type="scientific">Conidiobolus coronatus (strain ATCC 28846 / CBS 209.66 / NRRL 28638)</name>
    <name type="common">Delacroixia coronata</name>
    <dbReference type="NCBI Taxonomy" id="796925"/>
    <lineage>
        <taxon>Eukaryota</taxon>
        <taxon>Fungi</taxon>
        <taxon>Fungi incertae sedis</taxon>
        <taxon>Zoopagomycota</taxon>
        <taxon>Entomophthoromycotina</taxon>
        <taxon>Entomophthoromycetes</taxon>
        <taxon>Entomophthorales</taxon>
        <taxon>Ancylistaceae</taxon>
        <taxon>Conidiobolus</taxon>
    </lineage>
</organism>
<evidence type="ECO:0000313" key="3">
    <source>
        <dbReference type="Proteomes" id="UP000070444"/>
    </source>
</evidence>
<dbReference type="InterPro" id="IPR036047">
    <property type="entry name" value="F-box-like_dom_sf"/>
</dbReference>
<keyword evidence="3" id="KW-1185">Reference proteome</keyword>
<dbReference type="InterPro" id="IPR036322">
    <property type="entry name" value="WD40_repeat_dom_sf"/>
</dbReference>
<dbReference type="AlphaFoldDB" id="A0A137P6J2"/>
<sequence length="351" mass="40246">MEKEINNNSDEVDNDIKLIIDKINKFNIQEKASFLNELVTNSSPHEAYLLQKALNTQNKGNLNLIELLPTDLSLLIFEYLSGDSLLNSLLTCRTWYTKLQGESFWLKKYYSLLLEGEGDPLGDWENSNANKETIEGSKLTNFRKYLSLLSRQKNWSLGKPCRTSTLILPTALDKTMLLGPSKLLIMGNNREIKLISLIERWSIITWKLPQLSIILDIDWDQGLLLSCPFGRETQIFNLNNGELLGTLIGHTSLVTNVVNVFGFIKVLELEKLEFIQVFHPLNWSQTSIEEVENNQFKHFDILNHTLILTQSTLIFHIKFNSLTNLLELVKVKLHSSIIRCISLNQMGLKIQ</sequence>
<dbReference type="SMART" id="SM00256">
    <property type="entry name" value="FBOX"/>
    <property type="match status" value="1"/>
</dbReference>
<dbReference type="PROSITE" id="PS50181">
    <property type="entry name" value="FBOX"/>
    <property type="match status" value="1"/>
</dbReference>